<comment type="pathway">
    <text evidence="3">Protein modification; protein ubiquitination.</text>
</comment>
<evidence type="ECO:0000256" key="10">
    <source>
        <dbReference type="ARBA" id="ARBA00022786"/>
    </source>
</evidence>
<accession>A0A2G9GA33</accession>
<keyword evidence="19" id="KW-1185">Reference proteome</keyword>
<name>A0A2G9GA33_9LAMI</name>
<dbReference type="InterPro" id="IPR025287">
    <property type="entry name" value="WAK_GUB"/>
</dbReference>
<feature type="transmembrane region" description="Helical" evidence="15">
    <location>
        <begin position="210"/>
        <end position="237"/>
    </location>
</feature>
<keyword evidence="13 15" id="KW-0472">Membrane</keyword>
<dbReference type="EMBL" id="NKXS01006032">
    <property type="protein sequence ID" value="PIN02164.1"/>
    <property type="molecule type" value="Genomic_DNA"/>
</dbReference>
<dbReference type="GO" id="GO:0061630">
    <property type="term" value="F:ubiquitin protein ligase activity"/>
    <property type="evidence" value="ECO:0007669"/>
    <property type="project" value="UniProtKB-EC"/>
</dbReference>
<evidence type="ECO:0000256" key="8">
    <source>
        <dbReference type="ARBA" id="ARBA00022729"/>
    </source>
</evidence>
<evidence type="ECO:0000259" key="17">
    <source>
        <dbReference type="Pfam" id="PF13947"/>
    </source>
</evidence>
<dbReference type="STRING" id="429701.A0A2G9GA33"/>
<keyword evidence="8 16" id="KW-0732">Signal</keyword>
<dbReference type="GO" id="GO:0016020">
    <property type="term" value="C:membrane"/>
    <property type="evidence" value="ECO:0007669"/>
    <property type="project" value="UniProtKB-SubCell"/>
</dbReference>
<evidence type="ECO:0000256" key="16">
    <source>
        <dbReference type="SAM" id="SignalP"/>
    </source>
</evidence>
<keyword evidence="9" id="KW-0863">Zinc-finger</keyword>
<evidence type="ECO:0000256" key="13">
    <source>
        <dbReference type="ARBA" id="ARBA00023136"/>
    </source>
</evidence>
<comment type="subcellular location">
    <subcellularLocation>
        <location evidence="2">Membrane</location>
        <topology evidence="2">Single-pass membrane protein</topology>
    </subcellularLocation>
</comment>
<evidence type="ECO:0000256" key="2">
    <source>
        <dbReference type="ARBA" id="ARBA00004167"/>
    </source>
</evidence>
<evidence type="ECO:0000256" key="14">
    <source>
        <dbReference type="ARBA" id="ARBA00024209"/>
    </source>
</evidence>
<dbReference type="GO" id="GO:0030247">
    <property type="term" value="F:polysaccharide binding"/>
    <property type="evidence" value="ECO:0007669"/>
    <property type="project" value="InterPro"/>
</dbReference>
<comment type="catalytic activity">
    <reaction evidence="1">
        <text>S-ubiquitinyl-[E2 ubiquitin-conjugating enzyme]-L-cysteine + [acceptor protein]-L-lysine = [E2 ubiquitin-conjugating enzyme]-L-cysteine + N(6)-ubiquitinyl-[acceptor protein]-L-lysine.</text>
        <dbReference type="EC" id="2.3.2.27"/>
    </reaction>
</comment>
<evidence type="ECO:0000256" key="12">
    <source>
        <dbReference type="ARBA" id="ARBA00022989"/>
    </source>
</evidence>
<comment type="similarity">
    <text evidence="14">Belongs to the RING-type zinc finger family. ATL subfamily.</text>
</comment>
<protein>
    <recommendedName>
        <fullName evidence="4">RING-type E3 ubiquitin transferase</fullName>
        <ecNumber evidence="4">2.3.2.27</ecNumber>
    </recommendedName>
</protein>
<evidence type="ECO:0000256" key="1">
    <source>
        <dbReference type="ARBA" id="ARBA00000900"/>
    </source>
</evidence>
<evidence type="ECO:0000256" key="11">
    <source>
        <dbReference type="ARBA" id="ARBA00022833"/>
    </source>
</evidence>
<evidence type="ECO:0000256" key="4">
    <source>
        <dbReference type="ARBA" id="ARBA00012483"/>
    </source>
</evidence>
<evidence type="ECO:0000313" key="19">
    <source>
        <dbReference type="Proteomes" id="UP000231279"/>
    </source>
</evidence>
<reference evidence="19" key="1">
    <citation type="journal article" date="2018" name="Gigascience">
        <title>Genome assembly of the Pink Ipe (Handroanthus impetiginosus, Bignoniaceae), a highly valued, ecologically keystone Neotropical timber forest tree.</title>
        <authorList>
            <person name="Silva-Junior O.B."/>
            <person name="Grattapaglia D."/>
            <person name="Novaes E."/>
            <person name="Collevatti R.G."/>
        </authorList>
    </citation>
    <scope>NUCLEOTIDE SEQUENCE [LARGE SCALE GENOMIC DNA]</scope>
    <source>
        <strain evidence="19">cv. UFG-1</strain>
    </source>
</reference>
<dbReference type="PANTHER" id="PTHR46279">
    <property type="entry name" value="RING/U-BOX SUPERFAMILY PROTEIN"/>
    <property type="match status" value="1"/>
</dbReference>
<sequence length="253" mass="28404">MDILKLPFFLFLFSSLVHCKKHCPTSYCGNNNNLPIHYPFKLQEQQLQNCSYINLRCSTQGVPILNLWYSGDFYVRHIDYESSIIQLYDPENCLPKQLMNLNLSSLDPFVVVLTKNYTFSSCPSELIELSSLTSIDCLSNSSSATVATHKISSQVMKKLYKCNEIITSLVTVLGLHSYDFIGNQSDFFLMWIKTSCQDCPKAKGLVPESIFGVAFIMISPITIILPAVICLACCAHVTKMVREEGRGNNSVIA</sequence>
<evidence type="ECO:0000256" key="6">
    <source>
        <dbReference type="ARBA" id="ARBA00022692"/>
    </source>
</evidence>
<dbReference type="EC" id="2.3.2.27" evidence="4"/>
<evidence type="ECO:0000256" key="7">
    <source>
        <dbReference type="ARBA" id="ARBA00022723"/>
    </source>
</evidence>
<feature type="chain" id="PRO_5013769051" description="RING-type E3 ubiquitin transferase" evidence="16">
    <location>
        <begin position="20"/>
        <end position="253"/>
    </location>
</feature>
<keyword evidence="6 15" id="KW-0812">Transmembrane</keyword>
<dbReference type="Pfam" id="PF13947">
    <property type="entry name" value="GUB_WAK_bind"/>
    <property type="match status" value="1"/>
</dbReference>
<dbReference type="Proteomes" id="UP000231279">
    <property type="component" value="Unassembled WGS sequence"/>
</dbReference>
<dbReference type="OrthoDB" id="8062037at2759"/>
<dbReference type="GO" id="GO:0008270">
    <property type="term" value="F:zinc ion binding"/>
    <property type="evidence" value="ECO:0007669"/>
    <property type="project" value="UniProtKB-KW"/>
</dbReference>
<gene>
    <name evidence="18" type="ORF">CDL12_25321</name>
</gene>
<feature type="domain" description="Wall-associated receptor kinase galacturonan-binding" evidence="17">
    <location>
        <begin position="23"/>
        <end position="89"/>
    </location>
</feature>
<organism evidence="18 19">
    <name type="scientific">Handroanthus impetiginosus</name>
    <dbReference type="NCBI Taxonomy" id="429701"/>
    <lineage>
        <taxon>Eukaryota</taxon>
        <taxon>Viridiplantae</taxon>
        <taxon>Streptophyta</taxon>
        <taxon>Embryophyta</taxon>
        <taxon>Tracheophyta</taxon>
        <taxon>Spermatophyta</taxon>
        <taxon>Magnoliopsida</taxon>
        <taxon>eudicotyledons</taxon>
        <taxon>Gunneridae</taxon>
        <taxon>Pentapetalae</taxon>
        <taxon>asterids</taxon>
        <taxon>lamiids</taxon>
        <taxon>Lamiales</taxon>
        <taxon>Bignoniaceae</taxon>
        <taxon>Crescentiina</taxon>
        <taxon>Tabebuia alliance</taxon>
        <taxon>Handroanthus</taxon>
    </lineage>
</organism>
<keyword evidence="7" id="KW-0479">Metal-binding</keyword>
<comment type="caution">
    <text evidence="18">The sequence shown here is derived from an EMBL/GenBank/DDBJ whole genome shotgun (WGS) entry which is preliminary data.</text>
</comment>
<evidence type="ECO:0000256" key="3">
    <source>
        <dbReference type="ARBA" id="ARBA00004906"/>
    </source>
</evidence>
<dbReference type="AlphaFoldDB" id="A0A2G9GA33"/>
<keyword evidence="12 15" id="KW-1133">Transmembrane helix</keyword>
<feature type="signal peptide" evidence="16">
    <location>
        <begin position="1"/>
        <end position="19"/>
    </location>
</feature>
<evidence type="ECO:0000256" key="9">
    <source>
        <dbReference type="ARBA" id="ARBA00022771"/>
    </source>
</evidence>
<dbReference type="PANTHER" id="PTHR46279:SF2">
    <property type="entry name" value="RING-H2 FINGER PROTEIN ATL21A-RELATED"/>
    <property type="match status" value="1"/>
</dbReference>
<keyword evidence="5" id="KW-0808">Transferase</keyword>
<evidence type="ECO:0000256" key="5">
    <source>
        <dbReference type="ARBA" id="ARBA00022679"/>
    </source>
</evidence>
<dbReference type="InterPro" id="IPR046948">
    <property type="entry name" value="ATL20-22-like"/>
</dbReference>
<evidence type="ECO:0000256" key="15">
    <source>
        <dbReference type="SAM" id="Phobius"/>
    </source>
</evidence>
<proteinExistence type="inferred from homology"/>
<evidence type="ECO:0000313" key="18">
    <source>
        <dbReference type="EMBL" id="PIN02164.1"/>
    </source>
</evidence>
<keyword evidence="11" id="KW-0862">Zinc</keyword>
<keyword evidence="10" id="KW-0833">Ubl conjugation pathway</keyword>